<sequence length="356" mass="39916">MRSSFTRIILVSAALYAITCGLFIFFLIQYEASRTVITISVLFAVAAAGIFTGFMLAIRNQMSSILSKLSLTIQSIIDRQGSEWFSVSEDNMLSKLQEQVLKLSGILRMQKQRYKEESEEVKSLISDIAHQLKTPLANLTIYNGLLMDSGLTTDKRQEFTRILLSQTEKLTWLMDNLIKMSRLESGIIMIQTGKHDIGKTVFTAIKQMYPHAERKNVEIQFSGEQSIELQHDVKWTGEAILNVLDNAVKYTDEAGVIKVSIHKYEMFARIDIEDNGKGIPEHELSQIFKRFYRGADAIDTHGVGVGLYLARKIITEQGGYMKVSSEMGKGSMFSIFVPVGDSFSVAPAISDITPLD</sequence>
<feature type="transmembrane region" description="Helical" evidence="10">
    <location>
        <begin position="7"/>
        <end position="30"/>
    </location>
</feature>
<dbReference type="SUPFAM" id="SSF55874">
    <property type="entry name" value="ATPase domain of HSP90 chaperone/DNA topoisomerase II/histidine kinase"/>
    <property type="match status" value="1"/>
</dbReference>
<dbReference type="InterPro" id="IPR004358">
    <property type="entry name" value="Sig_transdc_His_kin-like_C"/>
</dbReference>
<evidence type="ECO:0000256" key="4">
    <source>
        <dbReference type="ARBA" id="ARBA00022553"/>
    </source>
</evidence>
<dbReference type="Pfam" id="PF02518">
    <property type="entry name" value="HATPase_c"/>
    <property type="match status" value="1"/>
</dbReference>
<reference evidence="12" key="1">
    <citation type="journal article" date="2014" name="Int. J. Syst. Evol. Microbiol.">
        <title>Complete genome sequence of Corynebacterium casei LMG S-19264T (=DSM 44701T), isolated from a smear-ripened cheese.</title>
        <authorList>
            <consortium name="US DOE Joint Genome Institute (JGI-PGF)"/>
            <person name="Walter F."/>
            <person name="Albersmeier A."/>
            <person name="Kalinowski J."/>
            <person name="Ruckert C."/>
        </authorList>
    </citation>
    <scope>NUCLEOTIDE SEQUENCE</scope>
    <source>
        <strain evidence="12">CGMCC 1.15178</strain>
    </source>
</reference>
<comment type="subcellular location">
    <subcellularLocation>
        <location evidence="2">Membrane</location>
    </subcellularLocation>
</comment>
<dbReference type="GO" id="GO:0005886">
    <property type="term" value="C:plasma membrane"/>
    <property type="evidence" value="ECO:0007669"/>
    <property type="project" value="TreeGrafter"/>
</dbReference>
<evidence type="ECO:0000256" key="7">
    <source>
        <dbReference type="ARBA" id="ARBA00022777"/>
    </source>
</evidence>
<evidence type="ECO:0000256" key="9">
    <source>
        <dbReference type="ARBA" id="ARBA00023012"/>
    </source>
</evidence>
<keyword evidence="7 12" id="KW-0418">Kinase</keyword>
<keyword evidence="5" id="KW-0808">Transferase</keyword>
<keyword evidence="10" id="KW-0812">Transmembrane</keyword>
<reference evidence="12" key="2">
    <citation type="submission" date="2020-09" db="EMBL/GenBank/DDBJ databases">
        <authorList>
            <person name="Sun Q."/>
            <person name="Zhou Y."/>
        </authorList>
    </citation>
    <scope>NUCLEOTIDE SEQUENCE</scope>
    <source>
        <strain evidence="12">CGMCC 1.15178</strain>
    </source>
</reference>
<dbReference type="Gene3D" id="3.30.565.10">
    <property type="entry name" value="Histidine kinase-like ATPase, C-terminal domain"/>
    <property type="match status" value="1"/>
</dbReference>
<dbReference type="EC" id="2.7.13.3" evidence="3"/>
<dbReference type="GO" id="GO:0004721">
    <property type="term" value="F:phosphoprotein phosphatase activity"/>
    <property type="evidence" value="ECO:0007669"/>
    <property type="project" value="TreeGrafter"/>
</dbReference>
<dbReference type="RefSeq" id="WP_188993001.1">
    <property type="nucleotide sequence ID" value="NZ_BMHP01000002.1"/>
</dbReference>
<name>A0A916Z1K7_9BACL</name>
<evidence type="ECO:0000256" key="2">
    <source>
        <dbReference type="ARBA" id="ARBA00004370"/>
    </source>
</evidence>
<dbReference type="InterPro" id="IPR036097">
    <property type="entry name" value="HisK_dim/P_sf"/>
</dbReference>
<evidence type="ECO:0000256" key="1">
    <source>
        <dbReference type="ARBA" id="ARBA00000085"/>
    </source>
</evidence>
<dbReference type="AlphaFoldDB" id="A0A916Z1K7"/>
<dbReference type="SUPFAM" id="SSF47384">
    <property type="entry name" value="Homodimeric domain of signal transducing histidine kinase"/>
    <property type="match status" value="1"/>
</dbReference>
<keyword evidence="10" id="KW-1133">Transmembrane helix</keyword>
<accession>A0A916Z1K7</accession>
<evidence type="ECO:0000313" key="13">
    <source>
        <dbReference type="Proteomes" id="UP000612456"/>
    </source>
</evidence>
<dbReference type="Proteomes" id="UP000612456">
    <property type="component" value="Unassembled WGS sequence"/>
</dbReference>
<comment type="caution">
    <text evidence="12">The sequence shown here is derived from an EMBL/GenBank/DDBJ whole genome shotgun (WGS) entry which is preliminary data.</text>
</comment>
<dbReference type="InterPro" id="IPR003661">
    <property type="entry name" value="HisK_dim/P_dom"/>
</dbReference>
<evidence type="ECO:0000256" key="3">
    <source>
        <dbReference type="ARBA" id="ARBA00012438"/>
    </source>
</evidence>
<organism evidence="12 13">
    <name type="scientific">Paenibacillus nasutitermitis</name>
    <dbReference type="NCBI Taxonomy" id="1652958"/>
    <lineage>
        <taxon>Bacteria</taxon>
        <taxon>Bacillati</taxon>
        <taxon>Bacillota</taxon>
        <taxon>Bacilli</taxon>
        <taxon>Bacillales</taxon>
        <taxon>Paenibacillaceae</taxon>
        <taxon>Paenibacillus</taxon>
    </lineage>
</organism>
<keyword evidence="9" id="KW-0902">Two-component regulatory system</keyword>
<evidence type="ECO:0000259" key="11">
    <source>
        <dbReference type="PROSITE" id="PS50109"/>
    </source>
</evidence>
<comment type="catalytic activity">
    <reaction evidence="1">
        <text>ATP + protein L-histidine = ADP + protein N-phospho-L-histidine.</text>
        <dbReference type="EC" id="2.7.13.3"/>
    </reaction>
</comment>
<evidence type="ECO:0000256" key="6">
    <source>
        <dbReference type="ARBA" id="ARBA00022741"/>
    </source>
</evidence>
<keyword evidence="13" id="KW-1185">Reference proteome</keyword>
<keyword evidence="4" id="KW-0597">Phosphoprotein</keyword>
<dbReference type="PANTHER" id="PTHR45453:SF1">
    <property type="entry name" value="PHOSPHATE REGULON SENSOR PROTEIN PHOR"/>
    <property type="match status" value="1"/>
</dbReference>
<dbReference type="GO" id="GO:0005524">
    <property type="term" value="F:ATP binding"/>
    <property type="evidence" value="ECO:0007669"/>
    <property type="project" value="UniProtKB-KW"/>
</dbReference>
<dbReference type="PROSITE" id="PS50109">
    <property type="entry name" value="HIS_KIN"/>
    <property type="match status" value="1"/>
</dbReference>
<evidence type="ECO:0000256" key="5">
    <source>
        <dbReference type="ARBA" id="ARBA00022679"/>
    </source>
</evidence>
<proteinExistence type="predicted"/>
<dbReference type="InterPro" id="IPR003594">
    <property type="entry name" value="HATPase_dom"/>
</dbReference>
<dbReference type="InterPro" id="IPR036890">
    <property type="entry name" value="HATPase_C_sf"/>
</dbReference>
<dbReference type="PANTHER" id="PTHR45453">
    <property type="entry name" value="PHOSPHATE REGULON SENSOR PROTEIN PHOR"/>
    <property type="match status" value="1"/>
</dbReference>
<dbReference type="SMART" id="SM00387">
    <property type="entry name" value="HATPase_c"/>
    <property type="match status" value="1"/>
</dbReference>
<dbReference type="Pfam" id="PF00512">
    <property type="entry name" value="HisKA"/>
    <property type="match status" value="1"/>
</dbReference>
<feature type="domain" description="Histidine kinase" evidence="11">
    <location>
        <begin position="127"/>
        <end position="341"/>
    </location>
</feature>
<gene>
    <name evidence="12" type="ORF">GCM10010911_32850</name>
</gene>
<dbReference type="CDD" id="cd00082">
    <property type="entry name" value="HisKA"/>
    <property type="match status" value="1"/>
</dbReference>
<evidence type="ECO:0000256" key="10">
    <source>
        <dbReference type="SAM" id="Phobius"/>
    </source>
</evidence>
<dbReference type="EMBL" id="BMHP01000002">
    <property type="protein sequence ID" value="GGD72376.1"/>
    <property type="molecule type" value="Genomic_DNA"/>
</dbReference>
<keyword evidence="6" id="KW-0547">Nucleotide-binding</keyword>
<evidence type="ECO:0000256" key="8">
    <source>
        <dbReference type="ARBA" id="ARBA00022840"/>
    </source>
</evidence>
<keyword evidence="10" id="KW-0472">Membrane</keyword>
<dbReference type="SMART" id="SM00388">
    <property type="entry name" value="HisKA"/>
    <property type="match status" value="1"/>
</dbReference>
<evidence type="ECO:0000313" key="12">
    <source>
        <dbReference type="EMBL" id="GGD72376.1"/>
    </source>
</evidence>
<keyword evidence="8" id="KW-0067">ATP-binding</keyword>
<dbReference type="Gene3D" id="1.10.287.130">
    <property type="match status" value="1"/>
</dbReference>
<dbReference type="GO" id="GO:0000155">
    <property type="term" value="F:phosphorelay sensor kinase activity"/>
    <property type="evidence" value="ECO:0007669"/>
    <property type="project" value="InterPro"/>
</dbReference>
<dbReference type="GO" id="GO:0016036">
    <property type="term" value="P:cellular response to phosphate starvation"/>
    <property type="evidence" value="ECO:0007669"/>
    <property type="project" value="TreeGrafter"/>
</dbReference>
<protein>
    <recommendedName>
        <fullName evidence="3">histidine kinase</fullName>
        <ecNumber evidence="3">2.7.13.3</ecNumber>
    </recommendedName>
</protein>
<dbReference type="InterPro" id="IPR005467">
    <property type="entry name" value="His_kinase_dom"/>
</dbReference>
<dbReference type="CDD" id="cd00075">
    <property type="entry name" value="HATPase"/>
    <property type="match status" value="1"/>
</dbReference>
<feature type="transmembrane region" description="Helical" evidence="10">
    <location>
        <begin position="36"/>
        <end position="58"/>
    </location>
</feature>
<dbReference type="InterPro" id="IPR050351">
    <property type="entry name" value="BphY/WalK/GraS-like"/>
</dbReference>
<dbReference type="PRINTS" id="PR00344">
    <property type="entry name" value="BCTRLSENSOR"/>
</dbReference>